<dbReference type="EMBL" id="CATOUU010000952">
    <property type="protein sequence ID" value="CAI9962354.1"/>
    <property type="molecule type" value="Genomic_DNA"/>
</dbReference>
<evidence type="ECO:0000256" key="2">
    <source>
        <dbReference type="ARBA" id="ARBA00022676"/>
    </source>
</evidence>
<dbReference type="Proteomes" id="UP001642409">
    <property type="component" value="Unassembled WGS sequence"/>
</dbReference>
<protein>
    <submittedName>
        <fullName evidence="5">Glycosyl transferase family 2 protein</fullName>
    </submittedName>
    <submittedName>
        <fullName evidence="6">Glycosyl_transferase family 2 protein</fullName>
    </submittedName>
</protein>
<name>A0AA86QMG1_9EUKA</name>
<evidence type="ECO:0000259" key="4">
    <source>
        <dbReference type="Pfam" id="PF00535"/>
    </source>
</evidence>
<comment type="caution">
    <text evidence="5">The sequence shown here is derived from an EMBL/GenBank/DDBJ whole genome shotgun (WGS) entry which is preliminary data.</text>
</comment>
<evidence type="ECO:0000313" key="5">
    <source>
        <dbReference type="EMBL" id="CAI9962354.1"/>
    </source>
</evidence>
<dbReference type="PANTHER" id="PTHR22916:SF51">
    <property type="entry name" value="GLYCOSYLTRANSFERASE EPSH-RELATED"/>
    <property type="match status" value="1"/>
</dbReference>
<dbReference type="CDD" id="cd00761">
    <property type="entry name" value="Glyco_tranf_GTA_type"/>
    <property type="match status" value="1"/>
</dbReference>
<dbReference type="Gene3D" id="3.90.550.10">
    <property type="entry name" value="Spore Coat Polysaccharide Biosynthesis Protein SpsA, Chain A"/>
    <property type="match status" value="1"/>
</dbReference>
<dbReference type="SUPFAM" id="SSF53448">
    <property type="entry name" value="Nucleotide-diphospho-sugar transferases"/>
    <property type="match status" value="1"/>
</dbReference>
<reference evidence="5" key="1">
    <citation type="submission" date="2023-06" db="EMBL/GenBank/DDBJ databases">
        <authorList>
            <person name="Kurt Z."/>
        </authorList>
    </citation>
    <scope>NUCLEOTIDE SEQUENCE</scope>
</reference>
<evidence type="ECO:0000256" key="1">
    <source>
        <dbReference type="ARBA" id="ARBA00003301"/>
    </source>
</evidence>
<keyword evidence="2" id="KW-0328">Glycosyltransferase</keyword>
<sequence>MKTSSKPQVSIITPAFNSAHCIENALKYALAQTYANWDMIVVNDGSTDNTAEIVQSYADKHPNIKLHTLPRNRGVFYARNFGVTLASEFVVFLDADDELTPTAIEEAVKAQQEHDVDIVQSSYAVFVDKMNARVMVKNMNEQMGSAPLSGSKVIQAYSQVQGISFTMWAKLYKRSILEFAIKKLNIISANKLNYAEDLLLFAAMFTKDVKAIATNNIAYVFHMNDQSLSGGAKTEEQVFEKQYGFNYTKHLAKPYISQIFQTTGIKFDTYSASENWFKMLDVPKFQNIRKQIQVLQVWMGVGMHNHGSEHIQKLKQLWDENVFSKCILINGLWTSNDGSEKIDPNEVLYSNCVEIWNGKTSEEIYNENLDLKQTFELINLIWSSKENGVDVTKQTNELHGGWYNNYIKITSEL</sequence>
<dbReference type="EMBL" id="CAXDID020000007">
    <property type="protein sequence ID" value="CAL5976972.1"/>
    <property type="molecule type" value="Genomic_DNA"/>
</dbReference>
<comment type="function">
    <text evidence="1">Dolichyl-phosphate beta-glucosyltransferase involved in the glycosylation of glycoproteins through the synthesis of dolichyl beta-D-glucosyl phosphate which serves as a sugar donor for transfer of three glucose residues to the Man-9-GlcNAc-2-PP-dolichol precursor to N-glycans.</text>
</comment>
<evidence type="ECO:0000256" key="3">
    <source>
        <dbReference type="ARBA" id="ARBA00022679"/>
    </source>
</evidence>
<accession>A0AA86QMG1</accession>
<feature type="domain" description="Glycosyltransferase 2-like" evidence="4">
    <location>
        <begin position="10"/>
        <end position="162"/>
    </location>
</feature>
<dbReference type="AlphaFoldDB" id="A0AA86QMG1"/>
<organism evidence="5">
    <name type="scientific">Hexamita inflata</name>
    <dbReference type="NCBI Taxonomy" id="28002"/>
    <lineage>
        <taxon>Eukaryota</taxon>
        <taxon>Metamonada</taxon>
        <taxon>Diplomonadida</taxon>
        <taxon>Hexamitidae</taxon>
        <taxon>Hexamitinae</taxon>
        <taxon>Hexamita</taxon>
    </lineage>
</organism>
<dbReference type="PANTHER" id="PTHR22916">
    <property type="entry name" value="GLYCOSYLTRANSFERASE"/>
    <property type="match status" value="1"/>
</dbReference>
<evidence type="ECO:0000313" key="6">
    <source>
        <dbReference type="EMBL" id="CAL5976972.1"/>
    </source>
</evidence>
<keyword evidence="7" id="KW-1185">Reference proteome</keyword>
<evidence type="ECO:0000313" key="7">
    <source>
        <dbReference type="Proteomes" id="UP001642409"/>
    </source>
</evidence>
<keyword evidence="3 5" id="KW-0808">Transferase</keyword>
<proteinExistence type="predicted"/>
<gene>
    <name evidence="6" type="ORF">HINF_LOCUS4083</name>
    <name evidence="5" type="ORF">HINF_LOCUS49999</name>
</gene>
<dbReference type="InterPro" id="IPR029044">
    <property type="entry name" value="Nucleotide-diphossugar_trans"/>
</dbReference>
<dbReference type="GO" id="GO:0016757">
    <property type="term" value="F:glycosyltransferase activity"/>
    <property type="evidence" value="ECO:0007669"/>
    <property type="project" value="UniProtKB-KW"/>
</dbReference>
<reference evidence="6 7" key="2">
    <citation type="submission" date="2024-07" db="EMBL/GenBank/DDBJ databases">
        <authorList>
            <person name="Akdeniz Z."/>
        </authorList>
    </citation>
    <scope>NUCLEOTIDE SEQUENCE [LARGE SCALE GENOMIC DNA]</scope>
</reference>
<dbReference type="InterPro" id="IPR001173">
    <property type="entry name" value="Glyco_trans_2-like"/>
</dbReference>
<dbReference type="Pfam" id="PF00535">
    <property type="entry name" value="Glycos_transf_2"/>
    <property type="match status" value="1"/>
</dbReference>